<dbReference type="InterPro" id="IPR038404">
    <property type="entry name" value="TRAP_DctP_sf"/>
</dbReference>
<dbReference type="InterPro" id="IPR018389">
    <property type="entry name" value="DctP_fam"/>
</dbReference>
<keyword evidence="3" id="KW-1185">Reference proteome</keyword>
<proteinExistence type="predicted"/>
<organism evidence="2 3">
    <name type="scientific">Exilibacterium tricleocarpae</name>
    <dbReference type="NCBI Taxonomy" id="2591008"/>
    <lineage>
        <taxon>Bacteria</taxon>
        <taxon>Pseudomonadati</taxon>
        <taxon>Pseudomonadota</taxon>
        <taxon>Gammaproteobacteria</taxon>
        <taxon>Cellvibrionales</taxon>
        <taxon>Cellvibrionaceae</taxon>
        <taxon>Exilibacterium</taxon>
    </lineage>
</organism>
<dbReference type="AlphaFoldDB" id="A0A545SRZ4"/>
<dbReference type="OrthoDB" id="9771186at2"/>
<dbReference type="EMBL" id="VHSG01000033">
    <property type="protein sequence ID" value="TQV67739.1"/>
    <property type="molecule type" value="Genomic_DNA"/>
</dbReference>
<dbReference type="PANTHER" id="PTHR33376:SF15">
    <property type="entry name" value="BLL6794 PROTEIN"/>
    <property type="match status" value="1"/>
</dbReference>
<dbReference type="Proteomes" id="UP000319732">
    <property type="component" value="Unassembled WGS sequence"/>
</dbReference>
<evidence type="ECO:0000313" key="3">
    <source>
        <dbReference type="Proteomes" id="UP000319732"/>
    </source>
</evidence>
<dbReference type="GO" id="GO:0030288">
    <property type="term" value="C:outer membrane-bounded periplasmic space"/>
    <property type="evidence" value="ECO:0007669"/>
    <property type="project" value="InterPro"/>
</dbReference>
<dbReference type="RefSeq" id="WP_142929636.1">
    <property type="nucleotide sequence ID" value="NZ_ML660109.1"/>
</dbReference>
<comment type="caution">
    <text evidence="2">The sequence shown here is derived from an EMBL/GenBank/DDBJ whole genome shotgun (WGS) entry which is preliminary data.</text>
</comment>
<dbReference type="NCBIfam" id="NF037995">
    <property type="entry name" value="TRAP_S1"/>
    <property type="match status" value="1"/>
</dbReference>
<dbReference type="GO" id="GO:0055085">
    <property type="term" value="P:transmembrane transport"/>
    <property type="evidence" value="ECO:0007669"/>
    <property type="project" value="InterPro"/>
</dbReference>
<evidence type="ECO:0000256" key="1">
    <source>
        <dbReference type="ARBA" id="ARBA00022729"/>
    </source>
</evidence>
<sequence>MGKLRLIVFGLISAVCLVGGMATSVSSSEYTIKIGLLGSPDDEDYDGSLVFKDYVESRTNGRVAVKIYMSGQFCGNERECIEGLQSGILEVHMTTIGGLGNLFGPGQVLDLPYIFRDDQVAECVFDGPIVKQFRTAMLNADLNMRLMTVSNTGGWRNFATVDKQVRVPADLRGQKIRTTSAAIQQELVRQLGANPTPIAWSELYTAMATGVVEGTKNGVQDIIGAKLHENIKYLTLDGHGYMGALWWFSEPAWQQLPEDIRRVVFEGFNHLKTVTRALPVRRQIDAYEQFKAAGGTVYVPTPEEKAKFRQATAGMRTWFTENYGDTWMKKLDSAVQACEAEIDSEFMEINKPIDGR</sequence>
<accession>A0A545SRZ4</accession>
<dbReference type="PANTHER" id="PTHR33376">
    <property type="match status" value="1"/>
</dbReference>
<dbReference type="Pfam" id="PF03480">
    <property type="entry name" value="DctP"/>
    <property type="match status" value="1"/>
</dbReference>
<gene>
    <name evidence="2" type="ORF">FKG94_24720</name>
</gene>
<evidence type="ECO:0000313" key="2">
    <source>
        <dbReference type="EMBL" id="TQV67739.1"/>
    </source>
</evidence>
<dbReference type="CDD" id="cd13677">
    <property type="entry name" value="PBP2_TRAP_SBP_like_6"/>
    <property type="match status" value="1"/>
</dbReference>
<reference evidence="2 3" key="1">
    <citation type="submission" date="2019-06" db="EMBL/GenBank/DDBJ databases">
        <title>Whole genome sequence for Cellvibrionaceae sp. R142.</title>
        <authorList>
            <person name="Wang G."/>
        </authorList>
    </citation>
    <scope>NUCLEOTIDE SEQUENCE [LARGE SCALE GENOMIC DNA]</scope>
    <source>
        <strain evidence="2 3">R142</strain>
    </source>
</reference>
<dbReference type="PIRSF" id="PIRSF006470">
    <property type="entry name" value="DctB"/>
    <property type="match status" value="1"/>
</dbReference>
<dbReference type="InterPro" id="IPR004682">
    <property type="entry name" value="TRAP_DctP"/>
</dbReference>
<name>A0A545SRZ4_9GAMM</name>
<protein>
    <submittedName>
        <fullName evidence="2">C4-dicarboxylate ABC transporter substrate-binding protein</fullName>
    </submittedName>
</protein>
<keyword evidence="1" id="KW-0732">Signal</keyword>
<dbReference type="Gene3D" id="3.40.190.170">
    <property type="entry name" value="Bacterial extracellular solute-binding protein, family 7"/>
    <property type="match status" value="1"/>
</dbReference>